<dbReference type="Proteomes" id="UP000244906">
    <property type="component" value="Unassembled WGS sequence"/>
</dbReference>
<dbReference type="SUPFAM" id="SSF52540">
    <property type="entry name" value="P-loop containing nucleoside triphosphate hydrolases"/>
    <property type="match status" value="1"/>
</dbReference>
<dbReference type="Pfam" id="PF00005">
    <property type="entry name" value="ABC_tran"/>
    <property type="match status" value="1"/>
</dbReference>
<dbReference type="AlphaFoldDB" id="A0A2V1H268"/>
<feature type="domain" description="ABC transporter" evidence="4">
    <location>
        <begin position="1"/>
        <end position="226"/>
    </location>
</feature>
<sequence>MDQVAKSFGSVSALKSISLQLEAGQLLGLFGHNGAGKTTSIKLILGLLSPDDGQVRVFGQQPDHGDFLNQRAKIGFLQENVSFYDQLTGEEVLRYFAKLKKRSKKECMPLLEQLGLAHAAKRRVAGYSKGMRQRLGLAQALLGEPKLLLLDEPTVGLDPLATREFYQTLNQLKHQGCSVILCSHVLPGVEQYIDRAIILGQGEMLASGDMKELRHQADLPVQLDVTANQLQLSDYLQQHLSHQSGNHYQFKAPLTDKLKLNQQLSQLSSIEDFHWHLPSLEDLYNHFCNRSAS</sequence>
<evidence type="ECO:0000256" key="1">
    <source>
        <dbReference type="ARBA" id="ARBA00022448"/>
    </source>
</evidence>
<dbReference type="Gene3D" id="3.40.50.300">
    <property type="entry name" value="P-loop containing nucleotide triphosphate hydrolases"/>
    <property type="match status" value="1"/>
</dbReference>
<keyword evidence="1" id="KW-0813">Transport</keyword>
<dbReference type="InterPro" id="IPR027417">
    <property type="entry name" value="P-loop_NTPase"/>
</dbReference>
<protein>
    <submittedName>
        <fullName evidence="5">Copper ABC transporter ATP-binding protein</fullName>
    </submittedName>
</protein>
<evidence type="ECO:0000256" key="2">
    <source>
        <dbReference type="ARBA" id="ARBA00022741"/>
    </source>
</evidence>
<dbReference type="InterPro" id="IPR003593">
    <property type="entry name" value="AAA+_ATPase"/>
</dbReference>
<dbReference type="PROSITE" id="PS00211">
    <property type="entry name" value="ABC_TRANSPORTER_1"/>
    <property type="match status" value="1"/>
</dbReference>
<comment type="caution">
    <text evidence="5">The sequence shown here is derived from an EMBL/GenBank/DDBJ whole genome shotgun (WGS) entry which is preliminary data.</text>
</comment>
<dbReference type="InterPro" id="IPR017871">
    <property type="entry name" value="ABC_transporter-like_CS"/>
</dbReference>
<dbReference type="GO" id="GO:0005524">
    <property type="term" value="F:ATP binding"/>
    <property type="evidence" value="ECO:0007669"/>
    <property type="project" value="UniProtKB-KW"/>
</dbReference>
<proteinExistence type="predicted"/>
<dbReference type="PANTHER" id="PTHR42939">
    <property type="entry name" value="ABC TRANSPORTER ATP-BINDING PROTEIN ALBC-RELATED"/>
    <property type="match status" value="1"/>
</dbReference>
<keyword evidence="6" id="KW-1185">Reference proteome</keyword>
<dbReference type="PROSITE" id="PS50893">
    <property type="entry name" value="ABC_TRANSPORTER_2"/>
    <property type="match status" value="1"/>
</dbReference>
<keyword evidence="3 5" id="KW-0067">ATP-binding</keyword>
<dbReference type="OrthoDB" id="9781337at2"/>
<evidence type="ECO:0000313" key="5">
    <source>
        <dbReference type="EMBL" id="PVZ68996.1"/>
    </source>
</evidence>
<organism evidence="5 6">
    <name type="scientific">Pelagibaculum spongiae</name>
    <dbReference type="NCBI Taxonomy" id="2080658"/>
    <lineage>
        <taxon>Bacteria</taxon>
        <taxon>Pseudomonadati</taxon>
        <taxon>Pseudomonadota</taxon>
        <taxon>Gammaproteobacteria</taxon>
        <taxon>Oceanospirillales</taxon>
        <taxon>Pelagibaculum</taxon>
    </lineage>
</organism>
<evidence type="ECO:0000256" key="3">
    <source>
        <dbReference type="ARBA" id="ARBA00022840"/>
    </source>
</evidence>
<name>A0A2V1H268_9GAMM</name>
<accession>A0A2V1H268</accession>
<dbReference type="PANTHER" id="PTHR42939:SF1">
    <property type="entry name" value="ABC TRANSPORTER ATP-BINDING PROTEIN ALBC-RELATED"/>
    <property type="match status" value="1"/>
</dbReference>
<evidence type="ECO:0000313" key="6">
    <source>
        <dbReference type="Proteomes" id="UP000244906"/>
    </source>
</evidence>
<reference evidence="5 6" key="1">
    <citation type="submission" date="2018-04" db="EMBL/GenBank/DDBJ databases">
        <title>Thalassorhabdus spongiae gen. nov., sp. nov., isolated from a marine sponge in South-West Iceland.</title>
        <authorList>
            <person name="Knobloch S."/>
            <person name="Daussin A."/>
            <person name="Johannsson R."/>
            <person name="Marteinsson V.T."/>
        </authorList>
    </citation>
    <scope>NUCLEOTIDE SEQUENCE [LARGE SCALE GENOMIC DNA]</scope>
    <source>
        <strain evidence="5 6">Hp12</strain>
    </source>
</reference>
<keyword evidence="2" id="KW-0547">Nucleotide-binding</keyword>
<evidence type="ECO:0000259" key="4">
    <source>
        <dbReference type="PROSITE" id="PS50893"/>
    </source>
</evidence>
<dbReference type="SMART" id="SM00382">
    <property type="entry name" value="AAA"/>
    <property type="match status" value="1"/>
</dbReference>
<dbReference type="GO" id="GO:0016887">
    <property type="term" value="F:ATP hydrolysis activity"/>
    <property type="evidence" value="ECO:0007669"/>
    <property type="project" value="InterPro"/>
</dbReference>
<dbReference type="InterPro" id="IPR003439">
    <property type="entry name" value="ABC_transporter-like_ATP-bd"/>
</dbReference>
<dbReference type="InterPro" id="IPR051782">
    <property type="entry name" value="ABC_Transporter_VariousFunc"/>
</dbReference>
<gene>
    <name evidence="5" type="ORF">DC094_12185</name>
</gene>
<dbReference type="EMBL" id="QDDL01000004">
    <property type="protein sequence ID" value="PVZ68996.1"/>
    <property type="molecule type" value="Genomic_DNA"/>
</dbReference>